<gene>
    <name evidence="9" type="primary">cas1</name>
    <name evidence="10" type="ORF">HMPREF9473_04627</name>
</gene>
<comment type="similarity">
    <text evidence="9">Belongs to the CRISPR-associated endonuclease Cas1 family.</text>
</comment>
<dbReference type="EC" id="3.1.-.-" evidence="9"/>
<dbReference type="GO" id="GO:0016787">
    <property type="term" value="F:hydrolase activity"/>
    <property type="evidence" value="ECO:0007669"/>
    <property type="project" value="UniProtKB-KW"/>
</dbReference>
<dbReference type="RefSeq" id="WP_006782615.1">
    <property type="nucleotide sequence ID" value="NZ_CP040506.1"/>
</dbReference>
<keyword evidence="2 9" id="KW-0479">Metal-binding</keyword>
<keyword evidence="7 9" id="KW-0238">DNA-binding</keyword>
<dbReference type="InterPro" id="IPR019858">
    <property type="entry name" value="CRISPR-assoc_Cas1_HMARI/TNEAP"/>
</dbReference>
<evidence type="ECO:0000256" key="7">
    <source>
        <dbReference type="ARBA" id="ARBA00023125"/>
    </source>
</evidence>
<keyword evidence="8 9" id="KW-0464">Manganese</keyword>
<dbReference type="Gene3D" id="3.100.10.20">
    <property type="entry name" value="CRISPR-associated endonuclease Cas1, N-terminal domain"/>
    <property type="match status" value="1"/>
</dbReference>
<dbReference type="GO" id="GO:0004520">
    <property type="term" value="F:DNA endonuclease activity"/>
    <property type="evidence" value="ECO:0007669"/>
    <property type="project" value="InterPro"/>
</dbReference>
<dbReference type="NCBIfam" id="TIGR00287">
    <property type="entry name" value="cas1"/>
    <property type="match status" value="1"/>
</dbReference>
<feature type="binding site" evidence="9">
    <location>
        <position position="159"/>
    </location>
    <ligand>
        <name>Mn(2+)</name>
        <dbReference type="ChEBI" id="CHEBI:29035"/>
    </ligand>
</feature>
<dbReference type="Pfam" id="PF01867">
    <property type="entry name" value="Cas_Cas1"/>
    <property type="match status" value="1"/>
</dbReference>
<feature type="binding site" evidence="9">
    <location>
        <position position="224"/>
    </location>
    <ligand>
        <name>Mn(2+)</name>
        <dbReference type="ChEBI" id="CHEBI:29035"/>
    </ligand>
</feature>
<dbReference type="PATRIC" id="fig|742737.3.peg.4614"/>
<dbReference type="GO" id="GO:0046872">
    <property type="term" value="F:metal ion binding"/>
    <property type="evidence" value="ECO:0007669"/>
    <property type="project" value="UniProtKB-UniRule"/>
</dbReference>
<organism evidence="10 11">
    <name type="scientific">Hungatella hathewayi WAL-18680</name>
    <dbReference type="NCBI Taxonomy" id="742737"/>
    <lineage>
        <taxon>Bacteria</taxon>
        <taxon>Bacillati</taxon>
        <taxon>Bacillota</taxon>
        <taxon>Clostridia</taxon>
        <taxon>Lachnospirales</taxon>
        <taxon>Lachnospiraceae</taxon>
        <taxon>Hungatella</taxon>
    </lineage>
</organism>
<dbReference type="InterPro" id="IPR002729">
    <property type="entry name" value="CRISPR-assoc_Cas1"/>
</dbReference>
<dbReference type="HAMAP" id="MF_01470">
    <property type="entry name" value="Cas1"/>
    <property type="match status" value="1"/>
</dbReference>
<name>G5IM99_9FIRM</name>
<evidence type="ECO:0000256" key="2">
    <source>
        <dbReference type="ARBA" id="ARBA00022723"/>
    </source>
</evidence>
<dbReference type="EMBL" id="ADLN01000120">
    <property type="protein sequence ID" value="EHI57518.1"/>
    <property type="molecule type" value="Genomic_DNA"/>
</dbReference>
<comment type="caution">
    <text evidence="10">The sequence shown here is derived from an EMBL/GenBank/DDBJ whole genome shotgun (WGS) entry which is preliminary data.</text>
</comment>
<evidence type="ECO:0000256" key="5">
    <source>
        <dbReference type="ARBA" id="ARBA00022842"/>
    </source>
</evidence>
<comment type="cofactor">
    <cofactor evidence="9">
        <name>Mg(2+)</name>
        <dbReference type="ChEBI" id="CHEBI:18420"/>
    </cofactor>
    <cofactor evidence="9">
        <name>Mn(2+)</name>
        <dbReference type="ChEBI" id="CHEBI:29035"/>
    </cofactor>
</comment>
<keyword evidence="5 9" id="KW-0460">Magnesium</keyword>
<protein>
    <recommendedName>
        <fullName evidence="9">CRISPR-associated endonuclease Cas1</fullName>
        <ecNumber evidence="9">3.1.-.-</ecNumber>
    </recommendedName>
</protein>
<dbReference type="Proteomes" id="UP000005384">
    <property type="component" value="Unassembled WGS sequence"/>
</dbReference>
<dbReference type="NCBIfam" id="TIGR03641">
    <property type="entry name" value="cas1_HMARI"/>
    <property type="match status" value="1"/>
</dbReference>
<reference evidence="10 11" key="1">
    <citation type="submission" date="2011-08" db="EMBL/GenBank/DDBJ databases">
        <title>The Genome Sequence of Clostridium hathewayi WAL-18680.</title>
        <authorList>
            <consortium name="The Broad Institute Genome Sequencing Platform"/>
            <person name="Earl A."/>
            <person name="Ward D."/>
            <person name="Feldgarden M."/>
            <person name="Gevers D."/>
            <person name="Finegold S.M."/>
            <person name="Summanen P.H."/>
            <person name="Molitoris D.R."/>
            <person name="Song M."/>
            <person name="Daigneault M."/>
            <person name="Allen-Vercoe E."/>
            <person name="Young S.K."/>
            <person name="Zeng Q."/>
            <person name="Gargeya S."/>
            <person name="Fitzgerald M."/>
            <person name="Haas B."/>
            <person name="Abouelleil A."/>
            <person name="Alvarado L."/>
            <person name="Arachchi H.M."/>
            <person name="Berlin A."/>
            <person name="Brown A."/>
            <person name="Chapman S.B."/>
            <person name="Chen Z."/>
            <person name="Dunbar C."/>
            <person name="Freedman E."/>
            <person name="Gearin G."/>
            <person name="Gellesch M."/>
            <person name="Goldberg J."/>
            <person name="Griggs A."/>
            <person name="Gujja S."/>
            <person name="Heiman D."/>
            <person name="Howarth C."/>
            <person name="Larson L."/>
            <person name="Lui A."/>
            <person name="MacDonald P.J.P."/>
            <person name="Montmayeur A."/>
            <person name="Murphy C."/>
            <person name="Neiman D."/>
            <person name="Pearson M."/>
            <person name="Priest M."/>
            <person name="Roberts A."/>
            <person name="Saif S."/>
            <person name="Shea T."/>
            <person name="Shenoy N."/>
            <person name="Sisk P."/>
            <person name="Stolte C."/>
            <person name="Sykes S."/>
            <person name="Wortman J."/>
            <person name="Nusbaum C."/>
            <person name="Birren B."/>
        </authorList>
    </citation>
    <scope>NUCLEOTIDE SEQUENCE [LARGE SCALE GENOMIC DNA]</scope>
    <source>
        <strain evidence="10 11">WAL-18680</strain>
    </source>
</reference>
<dbReference type="Gene3D" id="1.20.120.920">
    <property type="entry name" value="CRISPR-associated endonuclease Cas1, C-terminal domain"/>
    <property type="match status" value="1"/>
</dbReference>
<proteinExistence type="inferred from homology"/>
<evidence type="ECO:0000256" key="8">
    <source>
        <dbReference type="ARBA" id="ARBA00023211"/>
    </source>
</evidence>
<feature type="binding site" evidence="9">
    <location>
        <position position="239"/>
    </location>
    <ligand>
        <name>Mn(2+)</name>
        <dbReference type="ChEBI" id="CHEBI:29035"/>
    </ligand>
</feature>
<dbReference type="InterPro" id="IPR042211">
    <property type="entry name" value="CRISPR-assoc_Cas1_N"/>
</dbReference>
<evidence type="ECO:0000256" key="4">
    <source>
        <dbReference type="ARBA" id="ARBA00022801"/>
    </source>
</evidence>
<dbReference type="CDD" id="cd09722">
    <property type="entry name" value="Cas1_I-B"/>
    <property type="match status" value="1"/>
</dbReference>
<comment type="subunit">
    <text evidence="9">Homodimer, forms a heterotetramer with a Cas2 homodimer.</text>
</comment>
<evidence type="ECO:0000256" key="1">
    <source>
        <dbReference type="ARBA" id="ARBA00022722"/>
    </source>
</evidence>
<keyword evidence="6 9" id="KW-0051">Antiviral defense</keyword>
<dbReference type="PANTHER" id="PTHR43219:SF1">
    <property type="entry name" value="CRISPR-ASSOCIATED ENDONUCLEASE CAS1"/>
    <property type="match status" value="1"/>
</dbReference>
<dbReference type="AlphaFoldDB" id="G5IM99"/>
<accession>G5IM99</accession>
<sequence length="335" mass="39681">MRRVGSTRYIMSMGELSRKDNSLCFRKDGKNVYIPIENTKEIYCLSEVSFNTKLLDFLAKNHVVVHFFNYYEGYSGSFYPRDQYNSGKLVIKQAETFRNSRMQVAKAIVLGIGQNMDEVLHHYYKHEKKEVKETIDWLRKEFKERVQKAEQVNELMSIEGEAWMRFYGDFKYFLPEDFVMNKRVKRPPDNPINAMISFGNTLLYVKTISSIYRTHLDQRISFLHEPSEGRFSLSLDMSEVFKPVIVYRTIFDLVNNRKIQVEKHFDKKVNYCLLNEEGRKIFIEAFEGRMESVFVHAGLKRKVSYRTAIKLDCYKLIKMILEGREFVPFSLKEGK</sequence>
<keyword evidence="3 9" id="KW-0255">Endonuclease</keyword>
<evidence type="ECO:0000256" key="6">
    <source>
        <dbReference type="ARBA" id="ARBA00023118"/>
    </source>
</evidence>
<evidence type="ECO:0000256" key="3">
    <source>
        <dbReference type="ARBA" id="ARBA00022759"/>
    </source>
</evidence>
<keyword evidence="4 9" id="KW-0378">Hydrolase</keyword>
<dbReference type="InterPro" id="IPR042206">
    <property type="entry name" value="CRISPR-assoc_Cas1_C"/>
</dbReference>
<keyword evidence="11" id="KW-1185">Reference proteome</keyword>
<dbReference type="GO" id="GO:0043571">
    <property type="term" value="P:maintenance of CRISPR repeat elements"/>
    <property type="evidence" value="ECO:0007669"/>
    <property type="project" value="UniProtKB-UniRule"/>
</dbReference>
<keyword evidence="1 9" id="KW-0540">Nuclease</keyword>
<dbReference type="HOGENOM" id="CLU_052779_2_0_9"/>
<evidence type="ECO:0000313" key="10">
    <source>
        <dbReference type="EMBL" id="EHI57518.1"/>
    </source>
</evidence>
<dbReference type="GO" id="GO:0051607">
    <property type="term" value="P:defense response to virus"/>
    <property type="evidence" value="ECO:0007669"/>
    <property type="project" value="UniProtKB-UniRule"/>
</dbReference>
<dbReference type="GO" id="GO:0003677">
    <property type="term" value="F:DNA binding"/>
    <property type="evidence" value="ECO:0007669"/>
    <property type="project" value="UniProtKB-KW"/>
</dbReference>
<evidence type="ECO:0000256" key="9">
    <source>
        <dbReference type="HAMAP-Rule" id="MF_01470"/>
    </source>
</evidence>
<dbReference type="PANTHER" id="PTHR43219">
    <property type="entry name" value="CRISPR-ASSOCIATED ENDONUCLEASE CAS1"/>
    <property type="match status" value="1"/>
</dbReference>
<evidence type="ECO:0000313" key="11">
    <source>
        <dbReference type="Proteomes" id="UP000005384"/>
    </source>
</evidence>
<comment type="function">
    <text evidence="9">CRISPR (clustered regularly interspaced short palindromic repeat), is an adaptive immune system that provides protection against mobile genetic elements (viruses, transposable elements and conjugative plasmids). CRISPR clusters contain spacers, sequences complementary to antecedent mobile elements, and target invading nucleic acids. CRISPR clusters are transcribed and processed into CRISPR RNA (crRNA). Acts as a dsDNA endonuclease. Involved in the integration of spacer DNA into the CRISPR cassette.</text>
</comment>